<evidence type="ECO:0000313" key="1">
    <source>
        <dbReference type="EMBL" id="KAH0466858.1"/>
    </source>
</evidence>
<protein>
    <submittedName>
        <fullName evidence="1">Uncharacterized protein</fullName>
    </submittedName>
</protein>
<dbReference type="AlphaFoldDB" id="A0AAV7HFN8"/>
<gene>
    <name evidence="1" type="ORF">IEQ34_004096</name>
</gene>
<dbReference type="EMBL" id="JAGFBR010000005">
    <property type="protein sequence ID" value="KAH0466858.1"/>
    <property type="molecule type" value="Genomic_DNA"/>
</dbReference>
<evidence type="ECO:0000313" key="2">
    <source>
        <dbReference type="Proteomes" id="UP000775213"/>
    </source>
</evidence>
<comment type="caution">
    <text evidence="1">The sequence shown here is derived from an EMBL/GenBank/DDBJ whole genome shotgun (WGS) entry which is preliminary data.</text>
</comment>
<reference evidence="1 2" key="1">
    <citation type="journal article" date="2021" name="Hortic Res">
        <title>Chromosome-scale assembly of the Dendrobium chrysotoxum genome enhances the understanding of orchid evolution.</title>
        <authorList>
            <person name="Zhang Y."/>
            <person name="Zhang G.Q."/>
            <person name="Zhang D."/>
            <person name="Liu X.D."/>
            <person name="Xu X.Y."/>
            <person name="Sun W.H."/>
            <person name="Yu X."/>
            <person name="Zhu X."/>
            <person name="Wang Z.W."/>
            <person name="Zhao X."/>
            <person name="Zhong W.Y."/>
            <person name="Chen H."/>
            <person name="Yin W.L."/>
            <person name="Huang T."/>
            <person name="Niu S.C."/>
            <person name="Liu Z.J."/>
        </authorList>
    </citation>
    <scope>NUCLEOTIDE SEQUENCE [LARGE SCALE GENOMIC DNA]</scope>
    <source>
        <strain evidence="1">Lindl</strain>
    </source>
</reference>
<keyword evidence="2" id="KW-1185">Reference proteome</keyword>
<organism evidence="1 2">
    <name type="scientific">Dendrobium chrysotoxum</name>
    <name type="common">Orchid</name>
    <dbReference type="NCBI Taxonomy" id="161865"/>
    <lineage>
        <taxon>Eukaryota</taxon>
        <taxon>Viridiplantae</taxon>
        <taxon>Streptophyta</taxon>
        <taxon>Embryophyta</taxon>
        <taxon>Tracheophyta</taxon>
        <taxon>Spermatophyta</taxon>
        <taxon>Magnoliopsida</taxon>
        <taxon>Liliopsida</taxon>
        <taxon>Asparagales</taxon>
        <taxon>Orchidaceae</taxon>
        <taxon>Epidendroideae</taxon>
        <taxon>Malaxideae</taxon>
        <taxon>Dendrobiinae</taxon>
        <taxon>Dendrobium</taxon>
    </lineage>
</organism>
<sequence length="131" mass="14982">MKVLEKSARACSPPLGFLTVYKFSLRAGLRFPSLLELIDILVTCGDQIQEVRDHIYDVEVKALKLECMEEDFIRDFLKGIHLVHCKIRAEIEGLTLIQAYGDTSLDFYGEEVDDELQKAFALEEDDDIEIL</sequence>
<accession>A0AAV7HFN8</accession>
<name>A0AAV7HFN8_DENCH</name>
<dbReference type="Proteomes" id="UP000775213">
    <property type="component" value="Unassembled WGS sequence"/>
</dbReference>
<proteinExistence type="predicted"/>